<sequence length="490" mass="54371">MLQVNDICGGYGNVNIIKNVSFSVSKGEIFGILGPNGSGKTTLLKMVSGLIPTQSGEIILEDKNILAYGSKELARQMAVLPQQSDTSFSYTVEEVVQLGRYPHQKGWFQVANKNDKQIVNEAMKLTGVYQFKGKPLHSLSGGERQRVMLARALAQEPKILLLDEPTNHLDISYQMSLLDSLKQWSREKGLTVIAILHDLNMASLYCDRLLLLDEGKVSALDRPAHVMNEKRLQEVYKAKVGRREHPSVPSPLITLQPKQWLSTERSLINRLKIKRKYEYIYISSPTPLKTYSSAVIGAGFGWNSTFINRHVHKDYDCDCAESEYKQYLSNLGIDYEGAVGMMTAAILEDGSFKTYSTDEFTVFVVVTAGVSNAVDASMAYLQENVLQTVGTINTWIFIEGHLSDAAFVQAVMTSTEAKAKALFDQDIKDPHTNTLATGTSTDSIMVAASQTGNEQPYAGTITPLGKTIARGVYEATYEAVQRNKERRRVQ</sequence>
<reference evidence="6" key="1">
    <citation type="submission" date="2024-05" db="EMBL/GenBank/DDBJ databases">
        <title>Alkalihalobacillus sp. strain MEB203 novel alkaliphilic bacterium from Lonar Lake, India.</title>
        <authorList>
            <person name="Joshi A."/>
            <person name="Thite S."/>
            <person name="Mengade P."/>
        </authorList>
    </citation>
    <scope>NUCLEOTIDE SEQUENCE</scope>
    <source>
        <strain evidence="6">MEB 203</strain>
    </source>
</reference>
<feature type="domain" description="ABC transporter" evidence="5">
    <location>
        <begin position="2"/>
        <end position="239"/>
    </location>
</feature>
<dbReference type="InterPro" id="IPR003593">
    <property type="entry name" value="AAA+_ATPase"/>
</dbReference>
<dbReference type="Gene3D" id="3.40.50.300">
    <property type="entry name" value="P-loop containing nucleotide triphosphate hydrolases"/>
    <property type="match status" value="1"/>
</dbReference>
<dbReference type="PROSITE" id="PS00211">
    <property type="entry name" value="ABC_TRANSPORTER_1"/>
    <property type="match status" value="1"/>
</dbReference>
<comment type="caution">
    <text evidence="6">The sequence shown here is derived from an EMBL/GenBank/DDBJ whole genome shotgun (WGS) entry which is preliminary data.</text>
</comment>
<dbReference type="InterPro" id="IPR002808">
    <property type="entry name" value="AdoCbi_amidolase"/>
</dbReference>
<name>A0ABT5V971_9BACI</name>
<dbReference type="SMART" id="SM00382">
    <property type="entry name" value="AAA"/>
    <property type="match status" value="1"/>
</dbReference>
<dbReference type="Pfam" id="PF01955">
    <property type="entry name" value="CbiZ"/>
    <property type="match status" value="1"/>
</dbReference>
<dbReference type="PROSITE" id="PS50893">
    <property type="entry name" value="ABC_TRANSPORTER_2"/>
    <property type="match status" value="1"/>
</dbReference>
<evidence type="ECO:0000256" key="2">
    <source>
        <dbReference type="ARBA" id="ARBA00022741"/>
    </source>
</evidence>
<dbReference type="InterPro" id="IPR017871">
    <property type="entry name" value="ABC_transporter-like_CS"/>
</dbReference>
<dbReference type="GO" id="GO:0005524">
    <property type="term" value="F:ATP binding"/>
    <property type="evidence" value="ECO:0007669"/>
    <property type="project" value="UniProtKB-KW"/>
</dbReference>
<evidence type="ECO:0000259" key="5">
    <source>
        <dbReference type="PROSITE" id="PS50893"/>
    </source>
</evidence>
<dbReference type="CDD" id="cd03214">
    <property type="entry name" value="ABC_Iron-Siderophores_B12_Hemin"/>
    <property type="match status" value="1"/>
</dbReference>
<dbReference type="EMBL" id="JAOTPO010000001">
    <property type="protein sequence ID" value="MDE5411996.1"/>
    <property type="molecule type" value="Genomic_DNA"/>
</dbReference>
<evidence type="ECO:0000256" key="1">
    <source>
        <dbReference type="ARBA" id="ARBA00022448"/>
    </source>
</evidence>
<organism evidence="6 7">
    <name type="scientific">Alkalihalobacterium chitinilyticum</name>
    <dbReference type="NCBI Taxonomy" id="2980103"/>
    <lineage>
        <taxon>Bacteria</taxon>
        <taxon>Bacillati</taxon>
        <taxon>Bacillota</taxon>
        <taxon>Bacilli</taxon>
        <taxon>Bacillales</taxon>
        <taxon>Bacillaceae</taxon>
        <taxon>Alkalihalobacterium</taxon>
    </lineage>
</organism>
<keyword evidence="4" id="KW-1278">Translocase</keyword>
<dbReference type="InterPro" id="IPR027417">
    <property type="entry name" value="P-loop_NTPase"/>
</dbReference>
<keyword evidence="3 6" id="KW-0067">ATP-binding</keyword>
<keyword evidence="7" id="KW-1185">Reference proteome</keyword>
<proteinExistence type="predicted"/>
<evidence type="ECO:0000256" key="4">
    <source>
        <dbReference type="ARBA" id="ARBA00022967"/>
    </source>
</evidence>
<evidence type="ECO:0000313" key="6">
    <source>
        <dbReference type="EMBL" id="MDE5411996.1"/>
    </source>
</evidence>
<dbReference type="Proteomes" id="UP001148125">
    <property type="component" value="Unassembled WGS sequence"/>
</dbReference>
<dbReference type="Pfam" id="PF00005">
    <property type="entry name" value="ABC_tran"/>
    <property type="match status" value="1"/>
</dbReference>
<keyword evidence="2" id="KW-0547">Nucleotide-binding</keyword>
<evidence type="ECO:0000313" key="7">
    <source>
        <dbReference type="Proteomes" id="UP001148125"/>
    </source>
</evidence>
<keyword evidence="1" id="KW-0813">Transport</keyword>
<accession>A0ABT5V971</accession>
<dbReference type="PANTHER" id="PTHR42794:SF1">
    <property type="entry name" value="HEMIN IMPORT ATP-BINDING PROTEIN HMUV"/>
    <property type="match status" value="1"/>
</dbReference>
<dbReference type="NCBIfam" id="NF010068">
    <property type="entry name" value="PRK13548.1"/>
    <property type="match status" value="1"/>
</dbReference>
<evidence type="ECO:0000256" key="3">
    <source>
        <dbReference type="ARBA" id="ARBA00022840"/>
    </source>
</evidence>
<protein>
    <submittedName>
        <fullName evidence="6">Heme ABC transporter ATP-binding protein</fullName>
    </submittedName>
</protein>
<dbReference type="SUPFAM" id="SSF52540">
    <property type="entry name" value="P-loop containing nucleoside triphosphate hydrolases"/>
    <property type="match status" value="1"/>
</dbReference>
<dbReference type="InterPro" id="IPR003439">
    <property type="entry name" value="ABC_transporter-like_ATP-bd"/>
</dbReference>
<gene>
    <name evidence="6" type="ORF">N7Z68_01185</name>
</gene>
<dbReference type="PANTHER" id="PTHR42794">
    <property type="entry name" value="HEMIN IMPORT ATP-BINDING PROTEIN HMUV"/>
    <property type="match status" value="1"/>
</dbReference>